<comment type="catalytic activity">
    <reaction evidence="9">
        <text>ATP + H2O = ADP + phosphate + H(+)</text>
        <dbReference type="Rhea" id="RHEA:13065"/>
        <dbReference type="ChEBI" id="CHEBI:15377"/>
        <dbReference type="ChEBI" id="CHEBI:15378"/>
        <dbReference type="ChEBI" id="CHEBI:30616"/>
        <dbReference type="ChEBI" id="CHEBI:43474"/>
        <dbReference type="ChEBI" id="CHEBI:456216"/>
    </reaction>
</comment>
<dbReference type="SMART" id="SM00930">
    <property type="entry name" value="NIL"/>
    <property type="match status" value="1"/>
</dbReference>
<accession>A0A1Q2D803</accession>
<dbReference type="InterPro" id="IPR018449">
    <property type="entry name" value="NIL_domain"/>
</dbReference>
<dbReference type="PROSITE" id="PS00211">
    <property type="entry name" value="ABC_TRANSPORTER_1"/>
    <property type="match status" value="1"/>
</dbReference>
<dbReference type="SMART" id="SM00382">
    <property type="entry name" value="AAA"/>
    <property type="match status" value="1"/>
</dbReference>
<dbReference type="FunFam" id="3.40.50.300:FF:000056">
    <property type="entry name" value="Cell division ATP-binding protein FtsE"/>
    <property type="match status" value="1"/>
</dbReference>
<dbReference type="STRING" id="633807.BW732_10200"/>
<keyword evidence="2" id="KW-0813">Transport</keyword>
<dbReference type="PANTHER" id="PTHR43166:SF30">
    <property type="entry name" value="METHIONINE IMPORT ATP-BINDING PROTEIN METN"/>
    <property type="match status" value="1"/>
</dbReference>
<dbReference type="EMBL" id="CP019609">
    <property type="protein sequence ID" value="AQP54538.1"/>
    <property type="molecule type" value="Genomic_DNA"/>
</dbReference>
<dbReference type="InterPro" id="IPR003593">
    <property type="entry name" value="AAA+_ATPase"/>
</dbReference>
<evidence type="ECO:0000256" key="2">
    <source>
        <dbReference type="ARBA" id="ARBA00022448"/>
    </source>
</evidence>
<reference evidence="11 12" key="1">
    <citation type="journal article" date="2010" name="Int. J. Syst. Evol. Microbiol.">
        <title>Vagococcus penaei sp. nov., isolated from spoilage microbiota of cooked shrimp (Penaeus vannamei).</title>
        <authorList>
            <person name="Jaffres E."/>
            <person name="Prevost H."/>
            <person name="Rossero A."/>
            <person name="Joffraud J.J."/>
            <person name="Dousset X."/>
        </authorList>
    </citation>
    <scope>NUCLEOTIDE SEQUENCE [LARGE SCALE GENOMIC DNA]</scope>
    <source>
        <strain evidence="11 12">CD276</strain>
    </source>
</reference>
<protein>
    <submittedName>
        <fullName evidence="11">Methionine ABC transporter ATP-binding protein</fullName>
    </submittedName>
</protein>
<dbReference type="Pfam" id="PF00005">
    <property type="entry name" value="ABC_tran"/>
    <property type="match status" value="1"/>
</dbReference>
<evidence type="ECO:0000313" key="12">
    <source>
        <dbReference type="Proteomes" id="UP000188246"/>
    </source>
</evidence>
<dbReference type="InterPro" id="IPR045865">
    <property type="entry name" value="ACT-like_dom_sf"/>
</dbReference>
<keyword evidence="6" id="KW-1278">Translocase</keyword>
<keyword evidence="5 11" id="KW-0067">ATP-binding</keyword>
<evidence type="ECO:0000256" key="6">
    <source>
        <dbReference type="ARBA" id="ARBA00022967"/>
    </source>
</evidence>
<dbReference type="GO" id="GO:0006865">
    <property type="term" value="P:amino acid transport"/>
    <property type="evidence" value="ECO:0007669"/>
    <property type="project" value="UniProtKB-KW"/>
</dbReference>
<dbReference type="GO" id="GO:0005524">
    <property type="term" value="F:ATP binding"/>
    <property type="evidence" value="ECO:0007669"/>
    <property type="project" value="UniProtKB-KW"/>
</dbReference>
<evidence type="ECO:0000313" key="11">
    <source>
        <dbReference type="EMBL" id="AQP54538.1"/>
    </source>
</evidence>
<dbReference type="Gene3D" id="3.30.70.260">
    <property type="match status" value="1"/>
</dbReference>
<dbReference type="SUPFAM" id="SSF55021">
    <property type="entry name" value="ACT-like"/>
    <property type="match status" value="1"/>
</dbReference>
<dbReference type="RefSeq" id="WP_077276619.1">
    <property type="nucleotide sequence ID" value="NZ_CP019609.1"/>
</dbReference>
<name>A0A1Q2D803_9ENTE</name>
<evidence type="ECO:0000256" key="7">
    <source>
        <dbReference type="ARBA" id="ARBA00022970"/>
    </source>
</evidence>
<dbReference type="InterPro" id="IPR003439">
    <property type="entry name" value="ABC_transporter-like_ATP-bd"/>
</dbReference>
<evidence type="ECO:0000256" key="4">
    <source>
        <dbReference type="ARBA" id="ARBA00022741"/>
    </source>
</evidence>
<gene>
    <name evidence="11" type="ORF">BW732_10200</name>
</gene>
<evidence type="ECO:0000256" key="10">
    <source>
        <dbReference type="ARBA" id="ARBA00055994"/>
    </source>
</evidence>
<dbReference type="PANTHER" id="PTHR43166">
    <property type="entry name" value="AMINO ACID IMPORT ATP-BINDING PROTEIN"/>
    <property type="match status" value="1"/>
</dbReference>
<sequence>MIELKNISVTFQQDNLNVQAVKEVNLTIRQREIFGIVGYSGAGKSTLVRVINLLQRPTQGNVLINGIDLTTLSAKELRQERKKIGMIFQQFNLMTRRTVYDNVDFSLKYTGKSKSARQQRVLELLDLVGLVDKQAAYPHQLSGGQKQRVAIARALANDPDILLCDEATSALDPKTTRQILELLKKLNRQLQLTVVLITHEMQIVKDICDRVAVMENGQVVEQGNCLDIFSHPEASLTQEFIRATTHVDYALEQILTQERFKELGEQEWLVELAYVGEQTNDPLIAQLYSKFQVTTSILYGNVDIIQQTPIGSLIVLLSGVKKQREKALNYLAEQAVSVNRLNSHQSETIKPLKIVEGGI</sequence>
<dbReference type="GO" id="GO:0016887">
    <property type="term" value="F:ATP hydrolysis activity"/>
    <property type="evidence" value="ECO:0007669"/>
    <property type="project" value="InterPro"/>
</dbReference>
<dbReference type="OrthoDB" id="9802264at2"/>
<evidence type="ECO:0000256" key="9">
    <source>
        <dbReference type="ARBA" id="ARBA00049360"/>
    </source>
</evidence>
<dbReference type="InterPro" id="IPR017871">
    <property type="entry name" value="ABC_transporter-like_CS"/>
</dbReference>
<organism evidence="11 12">
    <name type="scientific">Vagococcus penaei</name>
    <dbReference type="NCBI Taxonomy" id="633807"/>
    <lineage>
        <taxon>Bacteria</taxon>
        <taxon>Bacillati</taxon>
        <taxon>Bacillota</taxon>
        <taxon>Bacilli</taxon>
        <taxon>Lactobacillales</taxon>
        <taxon>Enterococcaceae</taxon>
        <taxon>Vagococcus</taxon>
    </lineage>
</organism>
<keyword evidence="12" id="KW-1185">Reference proteome</keyword>
<evidence type="ECO:0000256" key="1">
    <source>
        <dbReference type="ARBA" id="ARBA00005417"/>
    </source>
</evidence>
<keyword evidence="4" id="KW-0547">Nucleotide-binding</keyword>
<evidence type="ECO:0000256" key="3">
    <source>
        <dbReference type="ARBA" id="ARBA00022475"/>
    </source>
</evidence>
<comment type="similarity">
    <text evidence="1">Belongs to the ABC transporter superfamily.</text>
</comment>
<dbReference type="SUPFAM" id="SSF52540">
    <property type="entry name" value="P-loop containing nucleoside triphosphate hydrolases"/>
    <property type="match status" value="1"/>
</dbReference>
<evidence type="ECO:0000256" key="5">
    <source>
        <dbReference type="ARBA" id="ARBA00022840"/>
    </source>
</evidence>
<dbReference type="AlphaFoldDB" id="A0A1Q2D803"/>
<dbReference type="CDD" id="cd03258">
    <property type="entry name" value="ABC_MetN_methionine_transporter"/>
    <property type="match status" value="1"/>
</dbReference>
<dbReference type="Proteomes" id="UP000188246">
    <property type="component" value="Chromosome"/>
</dbReference>
<dbReference type="InterPro" id="IPR027417">
    <property type="entry name" value="P-loop_NTPase"/>
</dbReference>
<dbReference type="InterPro" id="IPR041701">
    <property type="entry name" value="MetN_ABC"/>
</dbReference>
<dbReference type="Pfam" id="PF09383">
    <property type="entry name" value="NIL"/>
    <property type="match status" value="1"/>
</dbReference>
<dbReference type="KEGG" id="vpi:BW732_10200"/>
<dbReference type="PROSITE" id="PS50893">
    <property type="entry name" value="ABC_TRANSPORTER_2"/>
    <property type="match status" value="1"/>
</dbReference>
<dbReference type="InterPro" id="IPR050086">
    <property type="entry name" value="MetN_ABC_transporter-like"/>
</dbReference>
<keyword evidence="7" id="KW-0029">Amino-acid transport</keyword>
<dbReference type="Gene3D" id="3.40.50.300">
    <property type="entry name" value="P-loop containing nucleotide triphosphate hydrolases"/>
    <property type="match status" value="1"/>
</dbReference>
<comment type="function">
    <text evidence="10">Part of the ABC transporter FtsEX involved in cellular division. Has ATPase activity. Essential for cell division and viability.</text>
</comment>
<keyword evidence="8" id="KW-0472">Membrane</keyword>
<keyword evidence="3" id="KW-1003">Cell membrane</keyword>
<evidence type="ECO:0000256" key="8">
    <source>
        <dbReference type="ARBA" id="ARBA00023136"/>
    </source>
</evidence>
<proteinExistence type="inferred from homology"/>
<dbReference type="GO" id="GO:0005886">
    <property type="term" value="C:plasma membrane"/>
    <property type="evidence" value="ECO:0007669"/>
    <property type="project" value="UniProtKB-ARBA"/>
</dbReference>